<reference evidence="2" key="1">
    <citation type="submission" date="2017-09" db="EMBL/GenBank/DDBJ databases">
        <title>Depth-based differentiation of microbial function through sediment-hosted aquifers and enrichment of novel symbionts in the deep terrestrial subsurface.</title>
        <authorList>
            <person name="Probst A.J."/>
            <person name="Ladd B."/>
            <person name="Jarett J.K."/>
            <person name="Geller-Mcgrath D.E."/>
            <person name="Sieber C.M.K."/>
            <person name="Emerson J.B."/>
            <person name="Anantharaman K."/>
            <person name="Thomas B.C."/>
            <person name="Malmstrom R."/>
            <person name="Stieglmeier M."/>
            <person name="Klingl A."/>
            <person name="Woyke T."/>
            <person name="Ryan C.M."/>
            <person name="Banfield J.F."/>
        </authorList>
    </citation>
    <scope>NUCLEOTIDE SEQUENCE [LARGE SCALE GENOMIC DNA]</scope>
</reference>
<comment type="caution">
    <text evidence="1">The sequence shown here is derived from an EMBL/GenBank/DDBJ whole genome shotgun (WGS) entry which is preliminary data.</text>
</comment>
<evidence type="ECO:0000313" key="2">
    <source>
        <dbReference type="Proteomes" id="UP000231434"/>
    </source>
</evidence>
<organism evidence="1 2">
    <name type="scientific">Candidatus Roizmanbacteria bacterium CG10_big_fil_rev_8_21_14_0_10_36_26</name>
    <dbReference type="NCBI Taxonomy" id="1974851"/>
    <lineage>
        <taxon>Bacteria</taxon>
        <taxon>Candidatus Roizmaniibacteriota</taxon>
    </lineage>
</organism>
<protein>
    <submittedName>
        <fullName evidence="1">Uncharacterized protein</fullName>
    </submittedName>
</protein>
<accession>A0A2M8KKC1</accession>
<dbReference type="EMBL" id="PFEB01000049">
    <property type="protein sequence ID" value="PJE60369.1"/>
    <property type="molecule type" value="Genomic_DNA"/>
</dbReference>
<proteinExistence type="predicted"/>
<dbReference type="Proteomes" id="UP000231434">
    <property type="component" value="Unassembled WGS sequence"/>
</dbReference>
<name>A0A2M8KKC1_9BACT</name>
<sequence>MIAENVVILIKLLLPRPKINPSTSSGRILNKLMGEFSLILKQVSFEGLFQTKSRSLIIDF</sequence>
<gene>
    <name evidence="1" type="ORF">COU86_05045</name>
</gene>
<evidence type="ECO:0000313" key="1">
    <source>
        <dbReference type="EMBL" id="PJE60369.1"/>
    </source>
</evidence>
<dbReference type="AlphaFoldDB" id="A0A2M8KKC1"/>